<gene>
    <name evidence="6" type="ORF">A3G51_02745</name>
</gene>
<dbReference type="Proteomes" id="UP000177745">
    <property type="component" value="Unassembled WGS sequence"/>
</dbReference>
<dbReference type="EMBL" id="MGKY01000015">
    <property type="protein sequence ID" value="OGN33572.1"/>
    <property type="molecule type" value="Genomic_DNA"/>
</dbReference>
<evidence type="ECO:0000256" key="3">
    <source>
        <dbReference type="ARBA" id="ARBA00022801"/>
    </source>
</evidence>
<reference evidence="6 7" key="1">
    <citation type="journal article" date="2016" name="Nat. Commun.">
        <title>Thousands of microbial genomes shed light on interconnected biogeochemical processes in an aquifer system.</title>
        <authorList>
            <person name="Anantharaman K."/>
            <person name="Brown C.T."/>
            <person name="Hug L.A."/>
            <person name="Sharon I."/>
            <person name="Castelle C.J."/>
            <person name="Probst A.J."/>
            <person name="Thomas B.C."/>
            <person name="Singh A."/>
            <person name="Wilkins M.J."/>
            <person name="Karaoz U."/>
            <person name="Brodie E.L."/>
            <person name="Williams K.H."/>
            <person name="Hubbard S.S."/>
            <person name="Banfield J.F."/>
        </authorList>
    </citation>
    <scope>NUCLEOTIDE SEQUENCE [LARGE SCALE GENOMIC DNA]</scope>
</reference>
<dbReference type="Gene3D" id="3.20.20.370">
    <property type="entry name" value="Glycoside hydrolase/deacetylase"/>
    <property type="match status" value="1"/>
</dbReference>
<comment type="cofactor">
    <cofactor evidence="1">
        <name>Mg(2+)</name>
        <dbReference type="ChEBI" id="CHEBI:18420"/>
    </cofactor>
</comment>
<evidence type="ECO:0000256" key="2">
    <source>
        <dbReference type="ARBA" id="ARBA00022723"/>
    </source>
</evidence>
<dbReference type="GO" id="GO:0005975">
    <property type="term" value="P:carbohydrate metabolic process"/>
    <property type="evidence" value="ECO:0007669"/>
    <property type="project" value="InterPro"/>
</dbReference>
<evidence type="ECO:0008006" key="8">
    <source>
        <dbReference type="Google" id="ProtNLM"/>
    </source>
</evidence>
<keyword evidence="5" id="KW-0119">Carbohydrate metabolism</keyword>
<name>A0A1F8H7J2_9BACT</name>
<proteinExistence type="predicted"/>
<comment type="caution">
    <text evidence="6">The sequence shown here is derived from an EMBL/GenBank/DDBJ whole genome shotgun (WGS) entry which is preliminary data.</text>
</comment>
<dbReference type="GO" id="GO:0016787">
    <property type="term" value="F:hydrolase activity"/>
    <property type="evidence" value="ECO:0007669"/>
    <property type="project" value="UniProtKB-KW"/>
</dbReference>
<dbReference type="InterPro" id="IPR006879">
    <property type="entry name" value="YdjC-like"/>
</dbReference>
<dbReference type="SUPFAM" id="SSF88713">
    <property type="entry name" value="Glycoside hydrolase/deacetylase"/>
    <property type="match status" value="1"/>
</dbReference>
<dbReference type="GO" id="GO:0046872">
    <property type="term" value="F:metal ion binding"/>
    <property type="evidence" value="ECO:0007669"/>
    <property type="project" value="UniProtKB-KW"/>
</dbReference>
<sequence length="257" mass="29134">MESTRSKQNIFIVADDLGLAPVVNEGIFFAFKNRLINGASLMANGEAFDDAVQRIKDAPSSNIGIHLVLVEEKSLTQIKSPKNYKTFFVRYLLCLIKKNEIEKECEAQIRKILGAGIKPQFINSHQHLHLLPGIFDIIISLAKKYGIPYIRIVREPLTSRGGLFRKTQLVFLNFLSWMAKNKISRAGLGHNDFFVGFMNAGNLGPDDLVMAKNLQNKYSDKVVELGCHPGFEDPELTGKYKHWGGYHWRQELETLKK</sequence>
<organism evidence="6 7">
    <name type="scientific">Candidatus Yanofskybacteria bacterium RIFCSPLOWO2_12_FULL_43_11b</name>
    <dbReference type="NCBI Taxonomy" id="1802710"/>
    <lineage>
        <taxon>Bacteria</taxon>
        <taxon>Candidatus Yanofskyibacteriota</taxon>
    </lineage>
</organism>
<dbReference type="Pfam" id="PF04794">
    <property type="entry name" value="YdjC"/>
    <property type="match status" value="1"/>
</dbReference>
<keyword evidence="4" id="KW-0460">Magnesium</keyword>
<keyword evidence="2" id="KW-0479">Metal-binding</keyword>
<accession>A0A1F8H7J2</accession>
<evidence type="ECO:0000256" key="5">
    <source>
        <dbReference type="ARBA" id="ARBA00023277"/>
    </source>
</evidence>
<dbReference type="AlphaFoldDB" id="A0A1F8H7J2"/>
<evidence type="ECO:0000256" key="4">
    <source>
        <dbReference type="ARBA" id="ARBA00022842"/>
    </source>
</evidence>
<protein>
    <recommendedName>
        <fullName evidence="8">ChbG/HpnK family deacetylase</fullName>
    </recommendedName>
</protein>
<dbReference type="PANTHER" id="PTHR31609:SF1">
    <property type="entry name" value="CARBOHYDRATE DEACETYLASE"/>
    <property type="match status" value="1"/>
</dbReference>
<dbReference type="InterPro" id="IPR011330">
    <property type="entry name" value="Glyco_hydro/deAcase_b/a-brl"/>
</dbReference>
<evidence type="ECO:0000313" key="7">
    <source>
        <dbReference type="Proteomes" id="UP000177745"/>
    </source>
</evidence>
<keyword evidence="3" id="KW-0378">Hydrolase</keyword>
<evidence type="ECO:0000256" key="1">
    <source>
        <dbReference type="ARBA" id="ARBA00001946"/>
    </source>
</evidence>
<dbReference type="PANTHER" id="PTHR31609">
    <property type="entry name" value="YDJC DEACETYLASE FAMILY MEMBER"/>
    <property type="match status" value="1"/>
</dbReference>
<dbReference type="GO" id="GO:0019213">
    <property type="term" value="F:deacetylase activity"/>
    <property type="evidence" value="ECO:0007669"/>
    <property type="project" value="TreeGrafter"/>
</dbReference>
<evidence type="ECO:0000313" key="6">
    <source>
        <dbReference type="EMBL" id="OGN33572.1"/>
    </source>
</evidence>